<feature type="compositionally biased region" description="Basic and acidic residues" evidence="1">
    <location>
        <begin position="540"/>
        <end position="555"/>
    </location>
</feature>
<dbReference type="HOGENOM" id="CLU_451357_0_0_1"/>
<reference evidence="4" key="1">
    <citation type="journal article" date="2016" name="Nat. Commun.">
        <title>Genome analysis of three Pneumocystis species reveals adaptation mechanisms to life exclusively in mammalian hosts.</title>
        <authorList>
            <person name="Ma L."/>
            <person name="Chen Z."/>
            <person name="Huang D.W."/>
            <person name="Kutty G."/>
            <person name="Ishihara M."/>
            <person name="Wang H."/>
            <person name="Abouelleil A."/>
            <person name="Bishop L."/>
            <person name="Davey E."/>
            <person name="Deng R."/>
            <person name="Deng X."/>
            <person name="Fan L."/>
            <person name="Fantoni G."/>
            <person name="Fitzgerald M."/>
            <person name="Gogineni E."/>
            <person name="Goldberg J.M."/>
            <person name="Handley G."/>
            <person name="Hu X."/>
            <person name="Huber C."/>
            <person name="Jiao X."/>
            <person name="Jones K."/>
            <person name="Levin J.Z."/>
            <person name="Liu Y."/>
            <person name="Macdonald P."/>
            <person name="Melnikov A."/>
            <person name="Raley C."/>
            <person name="Sassi M."/>
            <person name="Sherman B.T."/>
            <person name="Song X."/>
            <person name="Sykes S."/>
            <person name="Tran B."/>
            <person name="Walsh L."/>
            <person name="Xia Y."/>
            <person name="Yang J."/>
            <person name="Young S."/>
            <person name="Zeng Q."/>
            <person name="Zheng X."/>
            <person name="Stephens R."/>
            <person name="Nusbaum C."/>
            <person name="Birren B.W."/>
            <person name="Azadi P."/>
            <person name="Lempicki R.A."/>
            <person name="Cuomo C.A."/>
            <person name="Kovacs J.A."/>
        </authorList>
    </citation>
    <scope>NUCLEOTIDE SEQUENCE [LARGE SCALE GENOMIC DNA]</scope>
    <source>
        <strain evidence="4">B123</strain>
    </source>
</reference>
<dbReference type="eggNOG" id="ENOG502SGAD">
    <property type="taxonomic scope" value="Eukaryota"/>
</dbReference>
<dbReference type="AlphaFoldDB" id="M7NMT4"/>
<dbReference type="STRING" id="1069680.M7NMT4"/>
<dbReference type="EMBL" id="AFWA02000008">
    <property type="protein sequence ID" value="EMR09993.1"/>
    <property type="molecule type" value="Genomic_DNA"/>
</dbReference>
<dbReference type="GeneID" id="19895445"/>
<gene>
    <name evidence="3" type="ORF">PNEG_01751</name>
</gene>
<dbReference type="Proteomes" id="UP000011958">
    <property type="component" value="Unassembled WGS sequence"/>
</dbReference>
<sequence length="605" mass="71824">MMYKRQNISGLFFGMTLKLFILFTVYKLFFVCPLESPSKTKMLLCRNYHYLKSSMDPYLKSIYYKYALEQVEMVEPYLKNVQKNVGKYSKPAIKHIKDQYENYIYPYFVYGKESIYKFVKKHIGPVKIKYIKEYDRFYRNRFKDYLVYSKKVYWTHIYPGIYSTRQTVIYIYQSKLIPFYQQTKPHVIHFLKTMLQFLIREVYPRIVEGLIWLKDFFFTYAVPKFNDFWITHVNPQLERIYDRIFQYKNSDYNIASETQSSRYESPEENILDQKKNTHISYDQTENQLFSEILSLWTDRLNKIGKEIEEALIEDLVDVFLPVIYKKEKAVIQNLLNELNLLVNSEISKIKNKIIPKDNVLKGAKKDIFYNIDDIKEAGKTIHAKALEIRKYLKSIENDCKKKIIKKSKLYFNQVIIFQSEITSLFEVFIKLSTKDENYKKVYNKYFDFKNLIDTIEKQFFDSILNSTLSSVKQIRNLSIKAELAVNNITGLAAKQLKDFKSINASNNITQKLYDDPTDENNALSKLSEKSKDQSIVLDNSKQETEQENEKMESEHPVLNQDSDSYMEKQVNSNSNPSDNKDSMENINYDSSQTDPLHLQKETIRA</sequence>
<protein>
    <submittedName>
        <fullName evidence="3">Uncharacterized protein</fullName>
    </submittedName>
</protein>
<evidence type="ECO:0000313" key="4">
    <source>
        <dbReference type="Proteomes" id="UP000011958"/>
    </source>
</evidence>
<keyword evidence="2" id="KW-1133">Transmembrane helix</keyword>
<keyword evidence="4" id="KW-1185">Reference proteome</keyword>
<dbReference type="OMA" id="LRTWQQK"/>
<name>M7NMT4_PNEMU</name>
<comment type="caution">
    <text evidence="3">The sequence shown here is derived from an EMBL/GenBank/DDBJ whole genome shotgun (WGS) entry which is preliminary data.</text>
</comment>
<organism evidence="3 4">
    <name type="scientific">Pneumocystis murina (strain B123)</name>
    <name type="common">Mouse pneumocystis pneumonia agent</name>
    <name type="synonym">Pneumocystis carinii f. sp. muris</name>
    <dbReference type="NCBI Taxonomy" id="1069680"/>
    <lineage>
        <taxon>Eukaryota</taxon>
        <taxon>Fungi</taxon>
        <taxon>Dikarya</taxon>
        <taxon>Ascomycota</taxon>
        <taxon>Taphrinomycotina</taxon>
        <taxon>Pneumocystomycetes</taxon>
        <taxon>Pneumocystaceae</taxon>
        <taxon>Pneumocystis</taxon>
    </lineage>
</organism>
<dbReference type="OrthoDB" id="3260408at2759"/>
<keyword evidence="2" id="KW-0812">Transmembrane</keyword>
<feature type="transmembrane region" description="Helical" evidence="2">
    <location>
        <begin position="12"/>
        <end position="31"/>
    </location>
</feature>
<evidence type="ECO:0000313" key="3">
    <source>
        <dbReference type="EMBL" id="EMR09993.1"/>
    </source>
</evidence>
<feature type="compositionally biased region" description="Polar residues" evidence="1">
    <location>
        <begin position="584"/>
        <end position="594"/>
    </location>
</feature>
<proteinExistence type="predicted"/>
<dbReference type="RefSeq" id="XP_007873715.1">
    <property type="nucleotide sequence ID" value="XM_007875524.1"/>
</dbReference>
<keyword evidence="2" id="KW-0472">Membrane</keyword>
<evidence type="ECO:0000256" key="2">
    <source>
        <dbReference type="SAM" id="Phobius"/>
    </source>
</evidence>
<accession>M7NMT4</accession>
<evidence type="ECO:0000256" key="1">
    <source>
        <dbReference type="SAM" id="MobiDB-lite"/>
    </source>
</evidence>
<feature type="region of interest" description="Disordered" evidence="1">
    <location>
        <begin position="527"/>
        <end position="605"/>
    </location>
</feature>
<dbReference type="VEuPathDB" id="FungiDB:PNEG_01751"/>